<keyword evidence="1" id="KW-0472">Membrane</keyword>
<dbReference type="Pfam" id="PF13400">
    <property type="entry name" value="Tad"/>
    <property type="match status" value="1"/>
</dbReference>
<dbReference type="AlphaFoldDB" id="A0A420WIY1"/>
<evidence type="ECO:0000313" key="3">
    <source>
        <dbReference type="EMBL" id="RKQ70957.1"/>
    </source>
</evidence>
<sequence>MKFIDKIKKTTLNYRKDEDGQIAIAVAVSMTVMIAVVGSALDYSVVSNADMKSQSIADASALAAAIYVKNHDGEIPKDKSEGLIGTYTASELGYEFPNWVTGGAAGVTVKVEYDNVNRQSVATVSGATKPSFSQVMGKTSLPFVSKATVKYDETKFTDPASVALVLDGSGSMAWDDTLDTNPNNDHNEWRSTTPGAMARNDSLKDAAKGFMDDLKAIQDKDTSVRYLRTGLYVYNSDYLSLESEPLTWGALSTSNLSKLMQLRKLGGTNSYAAMKEARKDMEDEGPIHEAENGADDPLKFVILMTDGVNDTTDQECVTVDVPAHNHWQRRYFDYWSWSYKTEVSHSYYRPGRSWSLVSVAAGEETEQECTPISSYDDKTLQECTKFANMGAKVYTIGYGLEAGRYHRRDGIYENWFDNTTAIYDGYHVDIPQETTDRAYQLLEACATSTGGEFIPAENAQELTSAFDNIGQKIIAETIRISD</sequence>
<reference evidence="3 4" key="1">
    <citation type="submission" date="2018-10" db="EMBL/GenBank/DDBJ databases">
        <title>Genomic Encyclopedia of Type Strains, Phase IV (KMG-IV): sequencing the most valuable type-strain genomes for metagenomic binning, comparative biology and taxonomic classification.</title>
        <authorList>
            <person name="Goeker M."/>
        </authorList>
    </citation>
    <scope>NUCLEOTIDE SEQUENCE [LARGE SCALE GENOMIC DNA]</scope>
    <source>
        <strain evidence="3 4">DSM 22008</strain>
    </source>
</reference>
<proteinExistence type="predicted"/>
<accession>A0A420WIY1</accession>
<evidence type="ECO:0000256" key="1">
    <source>
        <dbReference type="SAM" id="Phobius"/>
    </source>
</evidence>
<dbReference type="InterPro" id="IPR002035">
    <property type="entry name" value="VWF_A"/>
</dbReference>
<evidence type="ECO:0000259" key="2">
    <source>
        <dbReference type="PROSITE" id="PS50234"/>
    </source>
</evidence>
<dbReference type="InterPro" id="IPR028087">
    <property type="entry name" value="Tad_N"/>
</dbReference>
<dbReference type="CDD" id="cd00198">
    <property type="entry name" value="vWFA"/>
    <property type="match status" value="1"/>
</dbReference>
<gene>
    <name evidence="3" type="ORF">DES40_0264</name>
</gene>
<dbReference type="Proteomes" id="UP000282211">
    <property type="component" value="Unassembled WGS sequence"/>
</dbReference>
<comment type="caution">
    <text evidence="3">The sequence shown here is derived from an EMBL/GenBank/DDBJ whole genome shotgun (WGS) entry which is preliminary data.</text>
</comment>
<evidence type="ECO:0000313" key="4">
    <source>
        <dbReference type="Proteomes" id="UP000282211"/>
    </source>
</evidence>
<keyword evidence="4" id="KW-1185">Reference proteome</keyword>
<protein>
    <submittedName>
        <fullName evidence="3">Flp pilus assembly protein TadG</fullName>
    </submittedName>
</protein>
<dbReference type="InterPro" id="IPR036465">
    <property type="entry name" value="vWFA_dom_sf"/>
</dbReference>
<keyword evidence="1" id="KW-0812">Transmembrane</keyword>
<dbReference type="InParanoid" id="A0A420WIY1"/>
<dbReference type="SUPFAM" id="SSF53300">
    <property type="entry name" value="vWA-like"/>
    <property type="match status" value="1"/>
</dbReference>
<dbReference type="PROSITE" id="PS50234">
    <property type="entry name" value="VWFA"/>
    <property type="match status" value="1"/>
</dbReference>
<organism evidence="3 4">
    <name type="scientific">Litorimonas taeanensis</name>
    <dbReference type="NCBI Taxonomy" id="568099"/>
    <lineage>
        <taxon>Bacteria</taxon>
        <taxon>Pseudomonadati</taxon>
        <taxon>Pseudomonadota</taxon>
        <taxon>Alphaproteobacteria</taxon>
        <taxon>Maricaulales</taxon>
        <taxon>Robiginitomaculaceae</taxon>
    </lineage>
</organism>
<feature type="transmembrane region" description="Helical" evidence="1">
    <location>
        <begin position="21"/>
        <end position="41"/>
    </location>
</feature>
<name>A0A420WIY1_9PROT</name>
<keyword evidence="1" id="KW-1133">Transmembrane helix</keyword>
<dbReference type="Gene3D" id="3.40.50.410">
    <property type="entry name" value="von Willebrand factor, type A domain"/>
    <property type="match status" value="1"/>
</dbReference>
<dbReference type="EMBL" id="RBII01000001">
    <property type="protein sequence ID" value="RKQ70957.1"/>
    <property type="molecule type" value="Genomic_DNA"/>
</dbReference>
<dbReference type="RefSeq" id="WP_121098775.1">
    <property type="nucleotide sequence ID" value="NZ_RBII01000001.1"/>
</dbReference>
<dbReference type="OrthoDB" id="7522752at2"/>
<feature type="domain" description="VWFA" evidence="2">
    <location>
        <begin position="161"/>
        <end position="307"/>
    </location>
</feature>